<feature type="compositionally biased region" description="Low complexity" evidence="7">
    <location>
        <begin position="623"/>
        <end position="633"/>
    </location>
</feature>
<dbReference type="SMART" id="SM00355">
    <property type="entry name" value="ZnF_C2H2"/>
    <property type="match status" value="2"/>
</dbReference>
<protein>
    <submittedName>
        <fullName evidence="10">Broadcomplex core protein isoform [Apis florea]</fullName>
    </submittedName>
</protein>
<accession>A0A0K2TBD6</accession>
<dbReference type="InterPro" id="IPR011333">
    <property type="entry name" value="SKP1/BTB/POZ_sf"/>
</dbReference>
<evidence type="ECO:0000256" key="6">
    <source>
        <dbReference type="PROSITE-ProRule" id="PRU00042"/>
    </source>
</evidence>
<keyword evidence="6" id="KW-0863">Zinc-finger</keyword>
<dbReference type="PROSITE" id="PS50157">
    <property type="entry name" value="ZINC_FINGER_C2H2_2"/>
    <property type="match status" value="1"/>
</dbReference>
<keyword evidence="4" id="KW-0539">Nucleus</keyword>
<evidence type="ECO:0000256" key="2">
    <source>
        <dbReference type="ARBA" id="ARBA00022782"/>
    </source>
</evidence>
<feature type="domain" description="C2H2-type" evidence="9">
    <location>
        <begin position="505"/>
        <end position="533"/>
    </location>
</feature>
<dbReference type="PANTHER" id="PTHR23110:SF111">
    <property type="entry name" value="LONGITUDINALS LACKING PROTEIN, ISOFORMS F_I_K_T"/>
    <property type="match status" value="1"/>
</dbReference>
<feature type="compositionally biased region" description="Low complexity" evidence="7">
    <location>
        <begin position="362"/>
        <end position="378"/>
    </location>
</feature>
<dbReference type="GO" id="GO:0016199">
    <property type="term" value="P:axon midline choice point recognition"/>
    <property type="evidence" value="ECO:0007669"/>
    <property type="project" value="UniProtKB-ARBA"/>
</dbReference>
<organism evidence="10">
    <name type="scientific">Lepeophtheirus salmonis</name>
    <name type="common">Salmon louse</name>
    <name type="synonym">Caligus salmonis</name>
    <dbReference type="NCBI Taxonomy" id="72036"/>
    <lineage>
        <taxon>Eukaryota</taxon>
        <taxon>Metazoa</taxon>
        <taxon>Ecdysozoa</taxon>
        <taxon>Arthropoda</taxon>
        <taxon>Crustacea</taxon>
        <taxon>Multicrustacea</taxon>
        <taxon>Hexanauplia</taxon>
        <taxon>Copepoda</taxon>
        <taxon>Siphonostomatoida</taxon>
        <taxon>Caligidae</taxon>
        <taxon>Lepeophtheirus</taxon>
    </lineage>
</organism>
<evidence type="ECO:0000256" key="3">
    <source>
        <dbReference type="ARBA" id="ARBA00022902"/>
    </source>
</evidence>
<evidence type="ECO:0000256" key="7">
    <source>
        <dbReference type="SAM" id="MobiDB-lite"/>
    </source>
</evidence>
<feature type="compositionally biased region" description="Pro residues" evidence="7">
    <location>
        <begin position="464"/>
        <end position="476"/>
    </location>
</feature>
<dbReference type="CDD" id="cd18315">
    <property type="entry name" value="BTB_POZ_BAB-like"/>
    <property type="match status" value="1"/>
</dbReference>
<feature type="region of interest" description="Disordered" evidence="7">
    <location>
        <begin position="208"/>
        <end position="378"/>
    </location>
</feature>
<dbReference type="GO" id="GO:0007464">
    <property type="term" value="P:R3/R4 cell fate commitment"/>
    <property type="evidence" value="ECO:0007669"/>
    <property type="project" value="UniProtKB-ARBA"/>
</dbReference>
<evidence type="ECO:0000259" key="9">
    <source>
        <dbReference type="PROSITE" id="PS50157"/>
    </source>
</evidence>
<dbReference type="InterPro" id="IPR013087">
    <property type="entry name" value="Znf_C2H2_type"/>
</dbReference>
<dbReference type="GO" id="GO:0045467">
    <property type="term" value="P:R7 cell development"/>
    <property type="evidence" value="ECO:0007669"/>
    <property type="project" value="UniProtKB-ARBA"/>
</dbReference>
<feature type="region of interest" description="Disordered" evidence="7">
    <location>
        <begin position="115"/>
        <end position="181"/>
    </location>
</feature>
<dbReference type="EMBL" id="HACA01005794">
    <property type="protein sequence ID" value="CDW23155.1"/>
    <property type="molecule type" value="Transcribed_RNA"/>
</dbReference>
<dbReference type="PROSITE" id="PS00028">
    <property type="entry name" value="ZINC_FINGER_C2H2_1"/>
    <property type="match status" value="2"/>
</dbReference>
<dbReference type="GO" id="GO:0048813">
    <property type="term" value="P:dendrite morphogenesis"/>
    <property type="evidence" value="ECO:0007669"/>
    <property type="project" value="UniProtKB-ARBA"/>
</dbReference>
<dbReference type="InterPro" id="IPR000210">
    <property type="entry name" value="BTB/POZ_dom"/>
</dbReference>
<dbReference type="AlphaFoldDB" id="A0A0K2TBD6"/>
<keyword evidence="2" id="KW-0221">Differentiation</keyword>
<dbReference type="Pfam" id="PF00096">
    <property type="entry name" value="zf-C2H2"/>
    <property type="match status" value="1"/>
</dbReference>
<dbReference type="GO" id="GO:0008270">
    <property type="term" value="F:zinc ion binding"/>
    <property type="evidence" value="ECO:0007669"/>
    <property type="project" value="UniProtKB-KW"/>
</dbReference>
<dbReference type="GO" id="GO:0006357">
    <property type="term" value="P:regulation of transcription by RNA polymerase II"/>
    <property type="evidence" value="ECO:0007669"/>
    <property type="project" value="TreeGrafter"/>
</dbReference>
<dbReference type="GO" id="GO:0005634">
    <property type="term" value="C:nucleus"/>
    <property type="evidence" value="ECO:0007669"/>
    <property type="project" value="UniProtKB-ARBA"/>
</dbReference>
<dbReference type="GO" id="GO:0035167">
    <property type="term" value="P:larval lymph gland hemopoiesis"/>
    <property type="evidence" value="ECO:0007669"/>
    <property type="project" value="UniProtKB-ARBA"/>
</dbReference>
<feature type="compositionally biased region" description="Low complexity" evidence="7">
    <location>
        <begin position="161"/>
        <end position="173"/>
    </location>
</feature>
<reference evidence="10" key="1">
    <citation type="submission" date="2014-05" db="EMBL/GenBank/DDBJ databases">
        <authorList>
            <person name="Chronopoulou M."/>
        </authorList>
    </citation>
    <scope>NUCLEOTIDE SEQUENCE</scope>
    <source>
        <tissue evidence="10">Whole organism</tissue>
    </source>
</reference>
<dbReference type="GO" id="GO:0007526">
    <property type="term" value="P:larval somatic muscle development"/>
    <property type="evidence" value="ECO:0007669"/>
    <property type="project" value="UniProtKB-ARBA"/>
</dbReference>
<dbReference type="SUPFAM" id="SSF57667">
    <property type="entry name" value="beta-beta-alpha zinc fingers"/>
    <property type="match status" value="1"/>
</dbReference>
<feature type="compositionally biased region" description="Low complexity" evidence="7">
    <location>
        <begin position="120"/>
        <end position="133"/>
    </location>
</feature>
<dbReference type="PANTHER" id="PTHR23110">
    <property type="entry name" value="BTB DOMAIN TRANSCRIPTION FACTOR"/>
    <property type="match status" value="1"/>
</dbReference>
<dbReference type="Gene3D" id="3.30.160.60">
    <property type="entry name" value="Classic Zinc Finger"/>
    <property type="match status" value="1"/>
</dbReference>
<evidence type="ECO:0000256" key="4">
    <source>
        <dbReference type="ARBA" id="ARBA00023242"/>
    </source>
</evidence>
<feature type="compositionally biased region" description="Polar residues" evidence="7">
    <location>
        <begin position="208"/>
        <end position="222"/>
    </location>
</feature>
<feature type="compositionally biased region" description="Low complexity" evidence="7">
    <location>
        <begin position="246"/>
        <end position="260"/>
    </location>
</feature>
<dbReference type="InterPro" id="IPR036236">
    <property type="entry name" value="Znf_C2H2_sf"/>
</dbReference>
<sequence length="640" mass="69726">MTSEQFCLKWNNYQSNIVSALGNLKLDEDFVDVTLSCEGRTIKAHKVILSACSLYFRDVFRETPCNHPIIILKDTQYSDLESLVKYVYQGQVYISQENLSSFLKTADALQIKGLAEQSQPAPSGSNESSPNSSPDHDQSPFPETINKNIQVPSFPAPPMSPVLSSSYPSQSSSATTLPRTSPIKIPTISHLKRSSFSNLAQYLSGSNAMSSPPLNGDSSPPSIGNALSKKRKVTPPTKRYELPNYSGSTSTASPGSPPHSHSTDGGGEHSLEMGEESDRDSARSIESTDLVKPPIISDYDVSTKEHHHHHHHPQPMTHSPFHNHTHYHHPRLPLMVNDKKEPDDFGETLDLSKNSSRHHHASTTYPTTNTTSNTTTTIPNISTHISGGVLEAALTASDPLTSGRNIGTVPTPKRSSMHSSAPTSSSSSTTTNTTTLPPNGGLPSQSKDKDGQGASPNSTNTSPTTPPPPPPPPPPLANSNNNNNNNNTTTNNNHPRNRWRCMQPRICNYCWKTFSNSFNLKQHIVNVHVQSQGVSCSLCEKVVKNKWYLRKHLVTAHGAPLKRVKGSEKSNTASSSSLPNSAPNNNNNNISESFSDSESNTSTNKKILNTNNNKIIDHHQPTSNESNSDNNSNKSHEVVM</sequence>
<dbReference type="GO" id="GO:0045476">
    <property type="term" value="P:nurse cell apoptotic process"/>
    <property type="evidence" value="ECO:0007669"/>
    <property type="project" value="UniProtKB-ARBA"/>
</dbReference>
<dbReference type="SUPFAM" id="SSF54695">
    <property type="entry name" value="POZ domain"/>
    <property type="match status" value="1"/>
</dbReference>
<dbReference type="GO" id="GO:0008406">
    <property type="term" value="P:gonad development"/>
    <property type="evidence" value="ECO:0007669"/>
    <property type="project" value="UniProtKB-ARBA"/>
</dbReference>
<evidence type="ECO:0000259" key="8">
    <source>
        <dbReference type="PROSITE" id="PS50097"/>
    </source>
</evidence>
<proteinExistence type="predicted"/>
<feature type="compositionally biased region" description="Low complexity" evidence="7">
    <location>
        <begin position="477"/>
        <end position="493"/>
    </location>
</feature>
<feature type="compositionally biased region" description="Basic residues" evidence="7">
    <location>
        <begin position="321"/>
        <end position="331"/>
    </location>
</feature>
<feature type="region of interest" description="Disordered" evidence="7">
    <location>
        <begin position="560"/>
        <end position="640"/>
    </location>
</feature>
<evidence type="ECO:0000313" key="10">
    <source>
        <dbReference type="EMBL" id="CDW23155.1"/>
    </source>
</evidence>
<dbReference type="InterPro" id="IPR051095">
    <property type="entry name" value="Dros_DevTransReg"/>
</dbReference>
<keyword evidence="1" id="KW-0217">Developmental protein</keyword>
<feature type="region of interest" description="Disordered" evidence="7">
    <location>
        <begin position="399"/>
        <end position="498"/>
    </location>
</feature>
<name>A0A0K2TBD6_LEPSM</name>
<feature type="compositionally biased region" description="Low complexity" evidence="7">
    <location>
        <begin position="417"/>
        <end position="435"/>
    </location>
</feature>
<evidence type="ECO:0000256" key="5">
    <source>
        <dbReference type="ARBA" id="ARBA00037382"/>
    </source>
</evidence>
<feature type="domain" description="BTB" evidence="8">
    <location>
        <begin position="31"/>
        <end position="96"/>
    </location>
</feature>
<feature type="compositionally biased region" description="Low complexity" evidence="7">
    <location>
        <begin position="570"/>
        <end position="614"/>
    </location>
</feature>
<dbReference type="PROSITE" id="PS50097">
    <property type="entry name" value="BTB"/>
    <property type="match status" value="1"/>
</dbReference>
<keyword evidence="6" id="KW-0862">Zinc</keyword>
<dbReference type="Gene3D" id="3.30.710.10">
    <property type="entry name" value="Potassium Channel Kv1.1, Chain A"/>
    <property type="match status" value="1"/>
</dbReference>
<evidence type="ECO:0000256" key="1">
    <source>
        <dbReference type="ARBA" id="ARBA00022473"/>
    </source>
</evidence>
<keyword evidence="3" id="KW-0524">Neurogenesis</keyword>
<dbReference type="OrthoDB" id="10261408at2759"/>
<dbReference type="Pfam" id="PF00651">
    <property type="entry name" value="BTB"/>
    <property type="match status" value="1"/>
</dbReference>
<comment type="function">
    <text evidence="5">Putative transcription factor required for axon growth and guidance in the central and peripheral nervous systems. Repels CNS axons away from the midline by promoting the expression of the midline repellent sli and its receptor robo.</text>
</comment>
<dbReference type="SMART" id="SM00225">
    <property type="entry name" value="BTB"/>
    <property type="match status" value="1"/>
</dbReference>
<keyword evidence="6" id="KW-0479">Metal-binding</keyword>